<gene>
    <name evidence="1" type="ORF">PUMCH_001345</name>
</gene>
<evidence type="ECO:0000313" key="1">
    <source>
        <dbReference type="EMBL" id="WPK24089.1"/>
    </source>
</evidence>
<dbReference type="Gene3D" id="2.130.10.10">
    <property type="entry name" value="YVTN repeat-like/Quinoprotein amine dehydrogenase"/>
    <property type="match status" value="1"/>
</dbReference>
<dbReference type="InterPro" id="IPR036322">
    <property type="entry name" value="WD40_repeat_dom_sf"/>
</dbReference>
<protein>
    <submittedName>
        <fullName evidence="1">Uncharacterized protein</fullName>
    </submittedName>
</protein>
<reference evidence="1 2" key="1">
    <citation type="submission" date="2023-10" db="EMBL/GenBank/DDBJ databases">
        <title>Draft Genome Sequence of Candida saopaulonensis from a very Premature Infant with Sepsis.</title>
        <authorList>
            <person name="Ning Y."/>
            <person name="Dai R."/>
            <person name="Xiao M."/>
            <person name="Xu Y."/>
            <person name="Yan Q."/>
            <person name="Zhang L."/>
        </authorList>
    </citation>
    <scope>NUCLEOTIDE SEQUENCE [LARGE SCALE GENOMIC DNA]</scope>
    <source>
        <strain evidence="1 2">19XY460</strain>
    </source>
</reference>
<proteinExistence type="predicted"/>
<accession>A0AAX4H6V3</accession>
<organism evidence="1 2">
    <name type="scientific">Australozyma saopauloensis</name>
    <dbReference type="NCBI Taxonomy" id="291208"/>
    <lineage>
        <taxon>Eukaryota</taxon>
        <taxon>Fungi</taxon>
        <taxon>Dikarya</taxon>
        <taxon>Ascomycota</taxon>
        <taxon>Saccharomycotina</taxon>
        <taxon>Pichiomycetes</taxon>
        <taxon>Metschnikowiaceae</taxon>
        <taxon>Australozyma</taxon>
    </lineage>
</organism>
<sequence>MITALCPISESILVEGASDSSLKIIRFPSPDLLLDLNEALDGYPQAIPSVPHSVLGKCSHRAVSAIDYMNSEVGLECVKLVASAGNTIASWDVLRGKRLSSYSGNGQYYACKYLNQNVVGACGENRALSLYDVRAKSGSKPVWTLDVASDNLYTLAPAKLKQKCSEIYLGGADGIIYGIDIRNSTHSLWDMPGSSFDTPMNTNSPTNAILDLSIQLDVMVVLRENGDVCGLELEKSRRESTLPNLPGGNEDSLLRDIARNGSSLAKQRLLFQRKVRLKITTRLNAAVLTFNDSLNILVGDEDGNVSTLNYDKTAKKLHPTRKIALCSTPITQVHWAPQGIYYNTMDTTYLSLVENL</sequence>
<dbReference type="GeneID" id="88172411"/>
<evidence type="ECO:0000313" key="2">
    <source>
        <dbReference type="Proteomes" id="UP001338582"/>
    </source>
</evidence>
<dbReference type="Proteomes" id="UP001338582">
    <property type="component" value="Chromosome 2"/>
</dbReference>
<dbReference type="AlphaFoldDB" id="A0AAX4H6V3"/>
<dbReference type="InterPro" id="IPR015943">
    <property type="entry name" value="WD40/YVTN_repeat-like_dom_sf"/>
</dbReference>
<keyword evidence="2" id="KW-1185">Reference proteome</keyword>
<dbReference type="EMBL" id="CP138895">
    <property type="protein sequence ID" value="WPK24089.1"/>
    <property type="molecule type" value="Genomic_DNA"/>
</dbReference>
<dbReference type="KEGG" id="asau:88172411"/>
<dbReference type="SUPFAM" id="SSF50978">
    <property type="entry name" value="WD40 repeat-like"/>
    <property type="match status" value="1"/>
</dbReference>
<dbReference type="RefSeq" id="XP_062876473.1">
    <property type="nucleotide sequence ID" value="XM_063020403.1"/>
</dbReference>
<name>A0AAX4H6V3_9ASCO</name>